<feature type="compositionally biased region" description="Low complexity" evidence="2">
    <location>
        <begin position="66"/>
        <end position="78"/>
    </location>
</feature>
<sequence>MLSRYPDGTTLDGESVKDALIDRFAQIDDSSQGGSLAHIFPFQRPPTPPPEEQRPRMKKRVAMMLSRSTSNSSNYSARSRSRTKSIDSHGSGIEGDTSITQGSAGDSVMMMAIESYQQDALRYLLGLHEYYPINVVLEDCNNEGTTLLSAAVQLGHSGLVDLMLDFVLQHAESREVILAYLARPDAKSRCVAHYMFNQPRLIGKIGQMLPWRLKDKNGQTPLFALCRSYDHAEYHGMVDAALSAAADVQGDNDPLHLDDHVDGKGNTLLHIVNDAQLTLRLLHQCDSDVNAANDKRFTPLMVASKYGRTDLVHVFFGDPRVDLLAKDIRGLTAVELAKDDE</sequence>
<name>A0ABR0KQ56_9PEZI</name>
<evidence type="ECO:0000313" key="3">
    <source>
        <dbReference type="EMBL" id="KAK5104014.1"/>
    </source>
</evidence>
<comment type="caution">
    <text evidence="3">The sequence shown here is derived from an EMBL/GenBank/DDBJ whole genome shotgun (WGS) entry which is preliminary data.</text>
</comment>
<dbReference type="InterPro" id="IPR051248">
    <property type="entry name" value="UPF0507/Ank_repeat_27"/>
</dbReference>
<comment type="similarity">
    <text evidence="1">Belongs to the UPF0507 family.</text>
</comment>
<feature type="non-terminal residue" evidence="3">
    <location>
        <position position="341"/>
    </location>
</feature>
<dbReference type="PANTHER" id="PTHR24170">
    <property type="entry name" value="ANKYRIN REPEAT DOMAIN-CONTAINING PROTEIN 27"/>
    <property type="match status" value="1"/>
</dbReference>
<proteinExistence type="inferred from homology"/>
<evidence type="ECO:0000256" key="2">
    <source>
        <dbReference type="SAM" id="MobiDB-lite"/>
    </source>
</evidence>
<reference evidence="3 4" key="1">
    <citation type="submission" date="2023-08" db="EMBL/GenBank/DDBJ databases">
        <title>Black Yeasts Isolated from many extreme environments.</title>
        <authorList>
            <person name="Coleine C."/>
            <person name="Stajich J.E."/>
            <person name="Selbmann L."/>
        </authorList>
    </citation>
    <scope>NUCLEOTIDE SEQUENCE [LARGE SCALE GENOMIC DNA]</scope>
    <source>
        <strain evidence="3 4">CCFEE 536</strain>
    </source>
</reference>
<feature type="region of interest" description="Disordered" evidence="2">
    <location>
        <begin position="31"/>
        <end position="100"/>
    </location>
</feature>
<dbReference type="Pfam" id="PF13857">
    <property type="entry name" value="Ank_5"/>
    <property type="match status" value="1"/>
</dbReference>
<gene>
    <name evidence="3" type="ORF">LTR16_006802</name>
</gene>
<dbReference type="EMBL" id="JAVRRA010025957">
    <property type="protein sequence ID" value="KAK5104014.1"/>
    <property type="molecule type" value="Genomic_DNA"/>
</dbReference>
<dbReference type="PANTHER" id="PTHR24170:SF1">
    <property type="entry name" value="DOMAIN PROTEIN, PUTATIVE (AFU_ORTHOLOGUE AFUA_1G09870)-RELATED"/>
    <property type="match status" value="1"/>
</dbReference>
<evidence type="ECO:0000256" key="1">
    <source>
        <dbReference type="ARBA" id="ARBA00007428"/>
    </source>
</evidence>
<dbReference type="Gene3D" id="1.25.40.20">
    <property type="entry name" value="Ankyrin repeat-containing domain"/>
    <property type="match status" value="1"/>
</dbReference>
<keyword evidence="4" id="KW-1185">Reference proteome</keyword>
<dbReference type="Proteomes" id="UP001357485">
    <property type="component" value="Unassembled WGS sequence"/>
</dbReference>
<dbReference type="SUPFAM" id="SSF48403">
    <property type="entry name" value="Ankyrin repeat"/>
    <property type="match status" value="1"/>
</dbReference>
<evidence type="ECO:0000313" key="4">
    <source>
        <dbReference type="Proteomes" id="UP001357485"/>
    </source>
</evidence>
<organism evidence="3 4">
    <name type="scientific">Cryomyces antarcticus</name>
    <dbReference type="NCBI Taxonomy" id="329879"/>
    <lineage>
        <taxon>Eukaryota</taxon>
        <taxon>Fungi</taxon>
        <taxon>Dikarya</taxon>
        <taxon>Ascomycota</taxon>
        <taxon>Pezizomycotina</taxon>
        <taxon>Dothideomycetes</taxon>
        <taxon>Dothideomycetes incertae sedis</taxon>
        <taxon>Cryomyces</taxon>
    </lineage>
</organism>
<accession>A0ABR0KQ56</accession>
<dbReference type="InterPro" id="IPR002110">
    <property type="entry name" value="Ankyrin_rpt"/>
</dbReference>
<protein>
    <submittedName>
        <fullName evidence="3">Uncharacterized protein</fullName>
    </submittedName>
</protein>
<dbReference type="InterPro" id="IPR036770">
    <property type="entry name" value="Ankyrin_rpt-contain_sf"/>
</dbReference>